<dbReference type="AlphaFoldDB" id="A0A392U5N3"/>
<sequence length="34" mass="3731">MGIEDNLSGNGKWESILHYCQAPLTSLVVTHDTT</sequence>
<accession>A0A392U5N3</accession>
<feature type="non-terminal residue" evidence="1">
    <location>
        <position position="34"/>
    </location>
</feature>
<keyword evidence="2" id="KW-1185">Reference proteome</keyword>
<evidence type="ECO:0000313" key="1">
    <source>
        <dbReference type="EMBL" id="MCI68672.1"/>
    </source>
</evidence>
<dbReference type="Proteomes" id="UP000265520">
    <property type="component" value="Unassembled WGS sequence"/>
</dbReference>
<evidence type="ECO:0000313" key="2">
    <source>
        <dbReference type="Proteomes" id="UP000265520"/>
    </source>
</evidence>
<proteinExistence type="predicted"/>
<protein>
    <submittedName>
        <fullName evidence="1">Uncharacterized protein</fullName>
    </submittedName>
</protein>
<organism evidence="1 2">
    <name type="scientific">Trifolium medium</name>
    <dbReference type="NCBI Taxonomy" id="97028"/>
    <lineage>
        <taxon>Eukaryota</taxon>
        <taxon>Viridiplantae</taxon>
        <taxon>Streptophyta</taxon>
        <taxon>Embryophyta</taxon>
        <taxon>Tracheophyta</taxon>
        <taxon>Spermatophyta</taxon>
        <taxon>Magnoliopsida</taxon>
        <taxon>eudicotyledons</taxon>
        <taxon>Gunneridae</taxon>
        <taxon>Pentapetalae</taxon>
        <taxon>rosids</taxon>
        <taxon>fabids</taxon>
        <taxon>Fabales</taxon>
        <taxon>Fabaceae</taxon>
        <taxon>Papilionoideae</taxon>
        <taxon>50 kb inversion clade</taxon>
        <taxon>NPAAA clade</taxon>
        <taxon>Hologalegina</taxon>
        <taxon>IRL clade</taxon>
        <taxon>Trifolieae</taxon>
        <taxon>Trifolium</taxon>
    </lineage>
</organism>
<dbReference type="EMBL" id="LXQA010740695">
    <property type="protein sequence ID" value="MCI68672.1"/>
    <property type="molecule type" value="Genomic_DNA"/>
</dbReference>
<comment type="caution">
    <text evidence="1">The sequence shown here is derived from an EMBL/GenBank/DDBJ whole genome shotgun (WGS) entry which is preliminary data.</text>
</comment>
<reference evidence="1 2" key="1">
    <citation type="journal article" date="2018" name="Front. Plant Sci.">
        <title>Red Clover (Trifolium pratense) and Zigzag Clover (T. medium) - A Picture of Genomic Similarities and Differences.</title>
        <authorList>
            <person name="Dluhosova J."/>
            <person name="Istvanek J."/>
            <person name="Nedelnik J."/>
            <person name="Repkova J."/>
        </authorList>
    </citation>
    <scope>NUCLEOTIDE SEQUENCE [LARGE SCALE GENOMIC DNA]</scope>
    <source>
        <strain evidence="2">cv. 10/8</strain>
        <tissue evidence="1">Leaf</tissue>
    </source>
</reference>
<name>A0A392U5N3_9FABA</name>